<gene>
    <name evidence="1" type="ORF">WOLCODRAFT_110313</name>
</gene>
<protein>
    <submittedName>
        <fullName evidence="1">Uncharacterized protein</fullName>
    </submittedName>
</protein>
<organism evidence="1 2">
    <name type="scientific">Wolfiporia cocos (strain MD-104)</name>
    <name type="common">Brown rot fungus</name>
    <dbReference type="NCBI Taxonomy" id="742152"/>
    <lineage>
        <taxon>Eukaryota</taxon>
        <taxon>Fungi</taxon>
        <taxon>Dikarya</taxon>
        <taxon>Basidiomycota</taxon>
        <taxon>Agaricomycotina</taxon>
        <taxon>Agaricomycetes</taxon>
        <taxon>Polyporales</taxon>
        <taxon>Phaeolaceae</taxon>
        <taxon>Wolfiporia</taxon>
    </lineage>
</organism>
<proteinExistence type="predicted"/>
<sequence>MVRVCVCSTRRDATRRDVRGPRDRFRATTRRRLLRFVLLKIATPGRVSTAGRLRTRRFNRTGTKYRTGAMAKYTKISARRTQRRITSNTYCRRIYTARTTPAISTERAAAALVAHRYPSCRYLSQSAKAQPRSSVEA</sequence>
<name>A0A2H3JJH6_WOLCO</name>
<dbReference type="Proteomes" id="UP000218811">
    <property type="component" value="Unassembled WGS sequence"/>
</dbReference>
<evidence type="ECO:0000313" key="1">
    <source>
        <dbReference type="EMBL" id="PCH38929.1"/>
    </source>
</evidence>
<keyword evidence="2" id="KW-1185">Reference proteome</keyword>
<accession>A0A2H3JJH6</accession>
<reference evidence="1 2" key="1">
    <citation type="journal article" date="2012" name="Science">
        <title>The Paleozoic origin of enzymatic lignin decomposition reconstructed from 31 fungal genomes.</title>
        <authorList>
            <person name="Floudas D."/>
            <person name="Binder M."/>
            <person name="Riley R."/>
            <person name="Barry K."/>
            <person name="Blanchette R.A."/>
            <person name="Henrissat B."/>
            <person name="Martinez A.T."/>
            <person name="Otillar R."/>
            <person name="Spatafora J.W."/>
            <person name="Yadav J.S."/>
            <person name="Aerts A."/>
            <person name="Benoit I."/>
            <person name="Boyd A."/>
            <person name="Carlson A."/>
            <person name="Copeland A."/>
            <person name="Coutinho P.M."/>
            <person name="de Vries R.P."/>
            <person name="Ferreira P."/>
            <person name="Findley K."/>
            <person name="Foster B."/>
            <person name="Gaskell J."/>
            <person name="Glotzer D."/>
            <person name="Gorecki P."/>
            <person name="Heitman J."/>
            <person name="Hesse C."/>
            <person name="Hori C."/>
            <person name="Igarashi K."/>
            <person name="Jurgens J.A."/>
            <person name="Kallen N."/>
            <person name="Kersten P."/>
            <person name="Kohler A."/>
            <person name="Kuees U."/>
            <person name="Kumar T.K.A."/>
            <person name="Kuo A."/>
            <person name="LaButti K."/>
            <person name="Larrondo L.F."/>
            <person name="Lindquist E."/>
            <person name="Ling A."/>
            <person name="Lombard V."/>
            <person name="Lucas S."/>
            <person name="Lundell T."/>
            <person name="Martin R."/>
            <person name="McLaughlin D.J."/>
            <person name="Morgenstern I."/>
            <person name="Morin E."/>
            <person name="Murat C."/>
            <person name="Nagy L.G."/>
            <person name="Nolan M."/>
            <person name="Ohm R.A."/>
            <person name="Patyshakuliyeva A."/>
            <person name="Rokas A."/>
            <person name="Ruiz-Duenas F.J."/>
            <person name="Sabat G."/>
            <person name="Salamov A."/>
            <person name="Samejima M."/>
            <person name="Schmutz J."/>
            <person name="Slot J.C."/>
            <person name="St John F."/>
            <person name="Stenlid J."/>
            <person name="Sun H."/>
            <person name="Sun S."/>
            <person name="Syed K."/>
            <person name="Tsang A."/>
            <person name="Wiebenga A."/>
            <person name="Young D."/>
            <person name="Pisabarro A."/>
            <person name="Eastwood D.C."/>
            <person name="Martin F."/>
            <person name="Cullen D."/>
            <person name="Grigoriev I.V."/>
            <person name="Hibbett D.S."/>
        </authorList>
    </citation>
    <scope>NUCLEOTIDE SEQUENCE [LARGE SCALE GENOMIC DNA]</scope>
    <source>
        <strain evidence="1 2">MD-104</strain>
    </source>
</reference>
<dbReference type="AlphaFoldDB" id="A0A2H3JJH6"/>
<dbReference type="EMBL" id="KB467943">
    <property type="protein sequence ID" value="PCH38929.1"/>
    <property type="molecule type" value="Genomic_DNA"/>
</dbReference>
<evidence type="ECO:0000313" key="2">
    <source>
        <dbReference type="Proteomes" id="UP000218811"/>
    </source>
</evidence>